<proteinExistence type="predicted"/>
<comment type="caution">
    <text evidence="7">The sequence shown here is derived from an EMBL/GenBank/DDBJ whole genome shotgun (WGS) entry which is preliminary data.</text>
</comment>
<name>A0AAV7FHA6_ARIFI</name>
<keyword evidence="5" id="KW-1133">Transmembrane helix</keyword>
<dbReference type="EMBL" id="JAINDJ010000002">
    <property type="protein sequence ID" value="KAG9459642.1"/>
    <property type="molecule type" value="Genomic_DNA"/>
</dbReference>
<keyword evidence="8" id="KW-1185">Reference proteome</keyword>
<feature type="domain" description="Glycosyltransferase 61 catalytic" evidence="6">
    <location>
        <begin position="302"/>
        <end position="405"/>
    </location>
</feature>
<evidence type="ECO:0000313" key="8">
    <source>
        <dbReference type="Proteomes" id="UP000825729"/>
    </source>
</evidence>
<dbReference type="AlphaFoldDB" id="A0AAV7FHA6"/>
<comment type="subcellular location">
    <subcellularLocation>
        <location evidence="1">Golgi apparatus membrane</location>
        <topology evidence="1">Single-pass type II membrane protein</topology>
    </subcellularLocation>
</comment>
<evidence type="ECO:0000256" key="4">
    <source>
        <dbReference type="ARBA" id="ARBA00023180"/>
    </source>
</evidence>
<dbReference type="GO" id="GO:0016763">
    <property type="term" value="F:pentosyltransferase activity"/>
    <property type="evidence" value="ECO:0007669"/>
    <property type="project" value="UniProtKB-ARBA"/>
</dbReference>
<evidence type="ECO:0000256" key="5">
    <source>
        <dbReference type="SAM" id="Phobius"/>
    </source>
</evidence>
<dbReference type="Proteomes" id="UP000825729">
    <property type="component" value="Unassembled WGS sequence"/>
</dbReference>
<dbReference type="GO" id="GO:0000139">
    <property type="term" value="C:Golgi membrane"/>
    <property type="evidence" value="ECO:0007669"/>
    <property type="project" value="UniProtKB-SubCell"/>
</dbReference>
<keyword evidence="4" id="KW-0325">Glycoprotein</keyword>
<evidence type="ECO:0000256" key="3">
    <source>
        <dbReference type="ARBA" id="ARBA00022679"/>
    </source>
</evidence>
<dbReference type="InterPro" id="IPR049625">
    <property type="entry name" value="Glyco_transf_61_cat"/>
</dbReference>
<keyword evidence="2" id="KW-0328">Glycosyltransferase</keyword>
<feature type="transmembrane region" description="Helical" evidence="5">
    <location>
        <begin position="21"/>
        <end position="42"/>
    </location>
</feature>
<evidence type="ECO:0000259" key="6">
    <source>
        <dbReference type="Pfam" id="PF04577"/>
    </source>
</evidence>
<dbReference type="PANTHER" id="PTHR20961">
    <property type="entry name" value="GLYCOSYLTRANSFERASE"/>
    <property type="match status" value="1"/>
</dbReference>
<evidence type="ECO:0000313" key="7">
    <source>
        <dbReference type="EMBL" id="KAG9459642.1"/>
    </source>
</evidence>
<dbReference type="InterPro" id="IPR007657">
    <property type="entry name" value="Glycosyltransferase_61"/>
</dbReference>
<protein>
    <recommendedName>
        <fullName evidence="6">Glycosyltransferase 61 catalytic domain-containing protein</fullName>
    </recommendedName>
</protein>
<gene>
    <name evidence="7" type="ORF">H6P81_004150</name>
</gene>
<keyword evidence="3" id="KW-0808">Transferase</keyword>
<organism evidence="7 8">
    <name type="scientific">Aristolochia fimbriata</name>
    <name type="common">White veined hardy Dutchman's pipe vine</name>
    <dbReference type="NCBI Taxonomy" id="158543"/>
    <lineage>
        <taxon>Eukaryota</taxon>
        <taxon>Viridiplantae</taxon>
        <taxon>Streptophyta</taxon>
        <taxon>Embryophyta</taxon>
        <taxon>Tracheophyta</taxon>
        <taxon>Spermatophyta</taxon>
        <taxon>Magnoliopsida</taxon>
        <taxon>Magnoliidae</taxon>
        <taxon>Piperales</taxon>
        <taxon>Aristolochiaceae</taxon>
        <taxon>Aristolochia</taxon>
    </lineage>
</organism>
<dbReference type="Pfam" id="PF04577">
    <property type="entry name" value="Glyco_transf_61"/>
    <property type="match status" value="1"/>
</dbReference>
<accession>A0AAV7FHA6</accession>
<keyword evidence="5" id="KW-0812">Transmembrane</keyword>
<evidence type="ECO:0000256" key="2">
    <source>
        <dbReference type="ARBA" id="ARBA00022676"/>
    </source>
</evidence>
<dbReference type="PANTHER" id="PTHR20961:SF102">
    <property type="entry name" value="OS05G0391600 PROTEIN"/>
    <property type="match status" value="1"/>
</dbReference>
<sequence>MRRFREFRAPSLRIPLKSKSIISLLRFSALSVFLLYSTASVLNLRLSFPQPPPQGIGIIGIRDDQSILKFHFKSTKPVLLEARKEEQEHSSHIPCSSFINGISVEEIRKTKKRHEKGILCCDRSHYRTDICYMRGDIRTVSESSSILLHDVEAAKGEERIRPYTRKWETGIMDTVDELRLRPINGTAGKRRCDVEHRVPAVVMSTGGYTGNVYHEFNDGLLPLFLTAERFKGEVAVVAVEFHRWWLTKYEAVLQKLTNYPVVDFSGDPRVHCFPEIIVGTKIHGELAVDPSLANGKTIHDFRALLARAFQAPPSSDQAKIKPSPGLRRKPTIAIFTRDKSRRLLNLKDVEKICRRTGFEVVTLNPKKDTPVSALFAALDSADAMLGVHGAALTHLLFMNPGSVFVQIVPLGLDWAAAEYYGDPAKRLGLVYVAYNVTVEESSLSGEYGSTDPVLVDPASVNKRGWTETKRVYLEKQNVRVDLRRFRRVIERAYSYVIIRSKSRYRRRSPA</sequence>
<reference evidence="7 8" key="1">
    <citation type="submission" date="2021-07" db="EMBL/GenBank/DDBJ databases">
        <title>The Aristolochia fimbriata genome: insights into angiosperm evolution, floral development and chemical biosynthesis.</title>
        <authorList>
            <person name="Jiao Y."/>
        </authorList>
    </citation>
    <scope>NUCLEOTIDE SEQUENCE [LARGE SCALE GENOMIC DNA]</scope>
    <source>
        <strain evidence="7">IBCAS-2021</strain>
        <tissue evidence="7">Leaf</tissue>
    </source>
</reference>
<evidence type="ECO:0000256" key="1">
    <source>
        <dbReference type="ARBA" id="ARBA00004323"/>
    </source>
</evidence>
<keyword evidence="5" id="KW-0472">Membrane</keyword>